<evidence type="ECO:0000313" key="4">
    <source>
        <dbReference type="EMBL" id="MCX7468063.1"/>
    </source>
</evidence>
<dbReference type="AlphaFoldDB" id="A0A9Q4GI54"/>
<evidence type="ECO:0000256" key="2">
    <source>
        <dbReference type="SAM" id="Phobius"/>
    </source>
</evidence>
<dbReference type="RefSeq" id="WP_248085857.1">
    <property type="nucleotide sequence ID" value="NZ_JAENIQ020000001.1"/>
</dbReference>
<feature type="transmembrane region" description="Helical" evidence="2">
    <location>
        <begin position="222"/>
        <end position="241"/>
    </location>
</feature>
<gene>
    <name evidence="4" type="ORF">OS129_04100</name>
</gene>
<proteinExistence type="predicted"/>
<evidence type="ECO:0000313" key="5">
    <source>
        <dbReference type="Proteomes" id="UP001071478"/>
    </source>
</evidence>
<feature type="transmembrane region" description="Helical" evidence="2">
    <location>
        <begin position="31"/>
        <end position="51"/>
    </location>
</feature>
<accession>A0A9Q4GI54</accession>
<keyword evidence="2" id="KW-0472">Membrane</keyword>
<evidence type="ECO:0000259" key="3">
    <source>
        <dbReference type="Pfam" id="PF03703"/>
    </source>
</evidence>
<feature type="transmembrane region" description="Helical" evidence="2">
    <location>
        <begin position="71"/>
        <end position="94"/>
    </location>
</feature>
<feature type="region of interest" description="Disordered" evidence="1">
    <location>
        <begin position="184"/>
        <end position="206"/>
    </location>
</feature>
<dbReference type="PANTHER" id="PTHR34473:SF2">
    <property type="entry name" value="UPF0699 TRANSMEMBRANE PROTEIN YDBT"/>
    <property type="match status" value="1"/>
</dbReference>
<sequence>MSGGAENDVRDTVGPAGPDGDYRRVHRISPLLHFWTVLLALVAVAVGNMWGEALGAARGLVAGEIHLDAGPLLIGVGGFIVVCTLIWLISGVWWRAAGYRLTAEEVVHRQGVLGVRVRTARYDRIQAVDIVESVIARIFGLAEVRIETAGGDDSAIGISYLIRGDAGRLRAEILDLTGERNRVPGAPAGVSGGGAPDAGSDPEVSGGEVVVTPVPVARSLTAALLSGWLLLLVPALAAVLIRPEALGMLWPLFIGVVPATWNIIDNSWRFTVRRDGGKLDMAYGLADRRRQTLKLSRVHSVEIRQRLLWRITGWWSVRVCVAGYGDAADGGTTILPVGTREEAVRVAALLSPLTAPEIEGVARPEGWTEPRLRSPRRARWLSPLAWRQQSVTFAGGPDDGGGGLPEVIILHGGRFTRRMSMVALPHIQEISLSTGVVGRALDLGSVQLHLVDGPVRMVAAELGTGDAVELLELLRRRRLPALVPVDEAEAGTPE</sequence>
<dbReference type="Proteomes" id="UP001071478">
    <property type="component" value="Unassembled WGS sequence"/>
</dbReference>
<protein>
    <submittedName>
        <fullName evidence="4">PH domain-containing protein</fullName>
    </submittedName>
</protein>
<comment type="caution">
    <text evidence="4">The sequence shown here is derived from an EMBL/GenBank/DDBJ whole genome shotgun (WGS) entry which is preliminary data.</text>
</comment>
<dbReference type="InterPro" id="IPR014529">
    <property type="entry name" value="UCP026631"/>
</dbReference>
<feature type="domain" description="YdbS-like PH" evidence="3">
    <location>
        <begin position="269"/>
        <end position="336"/>
    </location>
</feature>
<dbReference type="Pfam" id="PF03703">
    <property type="entry name" value="bPH_2"/>
    <property type="match status" value="3"/>
</dbReference>
<dbReference type="EMBL" id="JAPMKU010000002">
    <property type="protein sequence ID" value="MCX7468063.1"/>
    <property type="molecule type" value="Genomic_DNA"/>
</dbReference>
<evidence type="ECO:0000256" key="1">
    <source>
        <dbReference type="SAM" id="MobiDB-lite"/>
    </source>
</evidence>
<keyword evidence="2" id="KW-1133">Transmembrane helix</keyword>
<dbReference type="InterPro" id="IPR005182">
    <property type="entry name" value="YdbS-like_PH"/>
</dbReference>
<dbReference type="PANTHER" id="PTHR34473">
    <property type="entry name" value="UPF0699 TRANSMEMBRANE PROTEIN YDBS"/>
    <property type="match status" value="1"/>
</dbReference>
<organism evidence="4 5">
    <name type="scientific">Corynebacterium pygosceleis</name>
    <dbReference type="NCBI Taxonomy" id="2800406"/>
    <lineage>
        <taxon>Bacteria</taxon>
        <taxon>Bacillati</taxon>
        <taxon>Actinomycetota</taxon>
        <taxon>Actinomycetes</taxon>
        <taxon>Mycobacteriales</taxon>
        <taxon>Corynebacteriaceae</taxon>
        <taxon>Corynebacterium</taxon>
    </lineage>
</organism>
<reference evidence="4" key="1">
    <citation type="submission" date="2022-11" db="EMBL/GenBank/DDBJ databases">
        <title>Corynebacterium sp. isolated from Penguins.</title>
        <authorList>
            <person name="Sedlar K."/>
            <person name="Svec P."/>
        </authorList>
    </citation>
    <scope>NUCLEOTIDE SEQUENCE</scope>
    <source>
        <strain evidence="4">P7374</strain>
    </source>
</reference>
<feature type="domain" description="YdbS-like PH" evidence="3">
    <location>
        <begin position="407"/>
        <end position="458"/>
    </location>
</feature>
<name>A0A9Q4GI54_9CORY</name>
<keyword evidence="2" id="KW-0812">Transmembrane</keyword>
<dbReference type="PIRSF" id="PIRSF026631">
    <property type="entry name" value="UCP026631"/>
    <property type="match status" value="1"/>
</dbReference>
<feature type="domain" description="YdbS-like PH" evidence="3">
    <location>
        <begin position="94"/>
        <end position="172"/>
    </location>
</feature>
<feature type="transmembrane region" description="Helical" evidence="2">
    <location>
        <begin position="247"/>
        <end position="264"/>
    </location>
</feature>